<comment type="cofactor">
    <cofactor evidence="1 7">
        <name>pyridoxal 5'-phosphate</name>
        <dbReference type="ChEBI" id="CHEBI:597326"/>
    </cofactor>
</comment>
<dbReference type="Pfam" id="PF00266">
    <property type="entry name" value="Aminotran_5"/>
    <property type="match status" value="1"/>
</dbReference>
<evidence type="ECO:0000256" key="8">
    <source>
        <dbReference type="RuleBase" id="RU004506"/>
    </source>
</evidence>
<gene>
    <name evidence="10" type="ORF">ACFPYJ_00785</name>
</gene>
<dbReference type="Proteomes" id="UP001596047">
    <property type="component" value="Unassembled WGS sequence"/>
</dbReference>
<dbReference type="InterPro" id="IPR016454">
    <property type="entry name" value="Cysteine_dSase"/>
</dbReference>
<name>A0ABW0VPK0_9BACL</name>
<dbReference type="InterPro" id="IPR015421">
    <property type="entry name" value="PyrdxlP-dep_Trfase_major"/>
</dbReference>
<protein>
    <recommendedName>
        <fullName evidence="3 8">Cysteine desulfurase</fullName>
        <ecNumber evidence="3 8">2.8.1.7</ecNumber>
    </recommendedName>
</protein>
<dbReference type="PANTHER" id="PTHR43586">
    <property type="entry name" value="CYSTEINE DESULFURASE"/>
    <property type="match status" value="1"/>
</dbReference>
<dbReference type="InterPro" id="IPR000192">
    <property type="entry name" value="Aminotrans_V_dom"/>
</dbReference>
<comment type="caution">
    <text evidence="10">The sequence shown here is derived from an EMBL/GenBank/DDBJ whole genome shotgun (WGS) entry which is preliminary data.</text>
</comment>
<dbReference type="InterPro" id="IPR010970">
    <property type="entry name" value="Cys_dSase_SufS"/>
</dbReference>
<reference evidence="11" key="1">
    <citation type="journal article" date="2019" name="Int. J. Syst. Evol. Microbiol.">
        <title>The Global Catalogue of Microorganisms (GCM) 10K type strain sequencing project: providing services to taxonomists for standard genome sequencing and annotation.</title>
        <authorList>
            <consortium name="The Broad Institute Genomics Platform"/>
            <consortium name="The Broad Institute Genome Sequencing Center for Infectious Disease"/>
            <person name="Wu L."/>
            <person name="Ma J."/>
        </authorList>
    </citation>
    <scope>NUCLEOTIDE SEQUENCE [LARGE SCALE GENOMIC DNA]</scope>
    <source>
        <strain evidence="11">CGMCC 1.3240</strain>
    </source>
</reference>
<evidence type="ECO:0000256" key="5">
    <source>
        <dbReference type="ARBA" id="ARBA00022898"/>
    </source>
</evidence>
<keyword evidence="5 8" id="KW-0663">Pyridoxal phosphate</keyword>
<evidence type="ECO:0000313" key="10">
    <source>
        <dbReference type="EMBL" id="MFC5647677.1"/>
    </source>
</evidence>
<dbReference type="InterPro" id="IPR015422">
    <property type="entry name" value="PyrdxlP-dep_Trfase_small"/>
</dbReference>
<comment type="function">
    <text evidence="8">Catalyzes the removal of elemental sulfur and selenium atoms from L-cysteine, L-cystine, L-selenocysteine, and L-selenocystine to produce L-alanine.</text>
</comment>
<dbReference type="Gene3D" id="3.40.640.10">
    <property type="entry name" value="Type I PLP-dependent aspartate aminotransferase-like (Major domain)"/>
    <property type="match status" value="1"/>
</dbReference>
<evidence type="ECO:0000256" key="2">
    <source>
        <dbReference type="ARBA" id="ARBA00010447"/>
    </source>
</evidence>
<keyword evidence="4 8" id="KW-0808">Transferase</keyword>
<dbReference type="InterPro" id="IPR020578">
    <property type="entry name" value="Aminotrans_V_PyrdxlP_BS"/>
</dbReference>
<organism evidence="10 11">
    <name type="scientific">Paenibacillus solisilvae</name>
    <dbReference type="NCBI Taxonomy" id="2486751"/>
    <lineage>
        <taxon>Bacteria</taxon>
        <taxon>Bacillati</taxon>
        <taxon>Bacillota</taxon>
        <taxon>Bacilli</taxon>
        <taxon>Bacillales</taxon>
        <taxon>Paenibacillaceae</taxon>
        <taxon>Paenibacillus</taxon>
    </lineage>
</organism>
<evidence type="ECO:0000256" key="4">
    <source>
        <dbReference type="ARBA" id="ARBA00022679"/>
    </source>
</evidence>
<dbReference type="NCBIfam" id="TIGR01979">
    <property type="entry name" value="sufS"/>
    <property type="match status" value="1"/>
</dbReference>
<evidence type="ECO:0000259" key="9">
    <source>
        <dbReference type="Pfam" id="PF00266"/>
    </source>
</evidence>
<evidence type="ECO:0000256" key="7">
    <source>
        <dbReference type="RuleBase" id="RU004504"/>
    </source>
</evidence>
<dbReference type="EC" id="2.8.1.7" evidence="3 8"/>
<dbReference type="Gene3D" id="3.90.1150.10">
    <property type="entry name" value="Aspartate Aminotransferase, domain 1"/>
    <property type="match status" value="1"/>
</dbReference>
<dbReference type="SUPFAM" id="SSF53383">
    <property type="entry name" value="PLP-dependent transferases"/>
    <property type="match status" value="1"/>
</dbReference>
<accession>A0ABW0VPK0</accession>
<dbReference type="PIRSF" id="PIRSF005572">
    <property type="entry name" value="NifS"/>
    <property type="match status" value="1"/>
</dbReference>
<proteinExistence type="inferred from homology"/>
<evidence type="ECO:0000256" key="6">
    <source>
        <dbReference type="ARBA" id="ARBA00050776"/>
    </source>
</evidence>
<comment type="similarity">
    <text evidence="2 8">Belongs to the class-V pyridoxal-phosphate-dependent aminotransferase family. Csd subfamily.</text>
</comment>
<dbReference type="GO" id="GO:0031071">
    <property type="term" value="F:cysteine desulfurase activity"/>
    <property type="evidence" value="ECO:0007669"/>
    <property type="project" value="UniProtKB-EC"/>
</dbReference>
<keyword evidence="11" id="KW-1185">Reference proteome</keyword>
<dbReference type="PROSITE" id="PS00595">
    <property type="entry name" value="AA_TRANSFER_CLASS_5"/>
    <property type="match status" value="1"/>
</dbReference>
<dbReference type="InterPro" id="IPR015424">
    <property type="entry name" value="PyrdxlP-dep_Trfase"/>
</dbReference>
<feature type="domain" description="Aminotransferase class V" evidence="9">
    <location>
        <begin position="23"/>
        <end position="392"/>
    </location>
</feature>
<sequence length="415" mass="45929">MHVADIKKYFPIFNQQVNGHPLTYLDSAASSQKPIQVIEAIKRYYERDNANVHRGVHTLSSRATDAYEQARVKTARFIHARSEKEIVFTRGTTTAINLVASSFAKAICREGDEIVMTPMEHHSNLIPWQQVAAATGATLSYIPLQSDGTIDMQDVKNTLSERTKIVAISHISNVLGVVNPVKEIIHQAHRKGAIVLVDGAQSIPHMAVDVQDLDCDFYTFSGHKMCGPTGIGVLYGKRELLQTMQPIEFGGEMIDHVDLYSATWRESPWRFEGGTPMIAGAIGLGAAIDFLNEVGMEHIEAHDADLLHYAVQQLSSIKDVVIYGPLANRKSLITFNVGSIHPHDMATILDSSGVAVRAGHHCCQPLMRWLDVSATVRASFYVYNTREDVDRLINAILLAKKLFMEDGGDSKDRVL</sequence>
<dbReference type="PANTHER" id="PTHR43586:SF8">
    <property type="entry name" value="CYSTEINE DESULFURASE 1, CHLOROPLASTIC"/>
    <property type="match status" value="1"/>
</dbReference>
<dbReference type="EMBL" id="JBHSOW010000005">
    <property type="protein sequence ID" value="MFC5647677.1"/>
    <property type="molecule type" value="Genomic_DNA"/>
</dbReference>
<dbReference type="CDD" id="cd06453">
    <property type="entry name" value="SufS_like"/>
    <property type="match status" value="1"/>
</dbReference>
<dbReference type="RefSeq" id="WP_379186125.1">
    <property type="nucleotide sequence ID" value="NZ_JBHSOW010000005.1"/>
</dbReference>
<evidence type="ECO:0000256" key="1">
    <source>
        <dbReference type="ARBA" id="ARBA00001933"/>
    </source>
</evidence>
<comment type="catalytic activity">
    <reaction evidence="6 8">
        <text>(sulfur carrier)-H + L-cysteine = (sulfur carrier)-SH + L-alanine</text>
        <dbReference type="Rhea" id="RHEA:43892"/>
        <dbReference type="Rhea" id="RHEA-COMP:14737"/>
        <dbReference type="Rhea" id="RHEA-COMP:14739"/>
        <dbReference type="ChEBI" id="CHEBI:29917"/>
        <dbReference type="ChEBI" id="CHEBI:35235"/>
        <dbReference type="ChEBI" id="CHEBI:57972"/>
        <dbReference type="ChEBI" id="CHEBI:64428"/>
        <dbReference type="EC" id="2.8.1.7"/>
    </reaction>
</comment>
<evidence type="ECO:0000256" key="3">
    <source>
        <dbReference type="ARBA" id="ARBA00012239"/>
    </source>
</evidence>
<evidence type="ECO:0000313" key="11">
    <source>
        <dbReference type="Proteomes" id="UP001596047"/>
    </source>
</evidence>